<dbReference type="InterPro" id="IPR022689">
    <property type="entry name" value="Iron_dep_repressor"/>
</dbReference>
<keyword evidence="10" id="KW-0010">Activator</keyword>
<dbReference type="SUPFAM" id="SSF50037">
    <property type="entry name" value="C-terminal domain of transcriptional repressors"/>
    <property type="match status" value="1"/>
</dbReference>
<gene>
    <name evidence="16" type="ORF">GCM10023184_37490</name>
</gene>
<keyword evidence="9" id="KW-0238">DNA-binding</keyword>
<dbReference type="Gene3D" id="1.10.60.10">
    <property type="entry name" value="Iron dependent repressor, metal binding and dimerisation domain"/>
    <property type="match status" value="1"/>
</dbReference>
<keyword evidence="7" id="KW-0408">Iron</keyword>
<evidence type="ECO:0000256" key="3">
    <source>
        <dbReference type="ARBA" id="ARBA00011738"/>
    </source>
</evidence>
<dbReference type="Gene3D" id="2.30.30.90">
    <property type="match status" value="1"/>
</dbReference>
<evidence type="ECO:0000313" key="16">
    <source>
        <dbReference type="EMBL" id="GAA4340008.1"/>
    </source>
</evidence>
<dbReference type="Pfam" id="PF02742">
    <property type="entry name" value="Fe_dep_repr_C"/>
    <property type="match status" value="1"/>
</dbReference>
<dbReference type="InterPro" id="IPR036421">
    <property type="entry name" value="Fe_dep_repressor_sf"/>
</dbReference>
<keyword evidence="12" id="KW-0464">Manganese</keyword>
<dbReference type="PANTHER" id="PTHR33238">
    <property type="entry name" value="IRON (METAL) DEPENDENT REPRESSOR, DTXR FAMILY"/>
    <property type="match status" value="1"/>
</dbReference>
<dbReference type="RefSeq" id="WP_345257380.1">
    <property type="nucleotide sequence ID" value="NZ_BAABGY010000012.1"/>
</dbReference>
<evidence type="ECO:0000256" key="5">
    <source>
        <dbReference type="ARBA" id="ARBA00022490"/>
    </source>
</evidence>
<keyword evidence="8" id="KW-0805">Transcription regulation</keyword>
<evidence type="ECO:0000256" key="7">
    <source>
        <dbReference type="ARBA" id="ARBA00023004"/>
    </source>
</evidence>
<keyword evidence="17" id="KW-1185">Reference proteome</keyword>
<dbReference type="Proteomes" id="UP001501725">
    <property type="component" value="Unassembled WGS sequence"/>
</dbReference>
<dbReference type="SMART" id="SM00529">
    <property type="entry name" value="HTH_DTXR"/>
    <property type="match status" value="1"/>
</dbReference>
<proteinExistence type="inferred from homology"/>
<organism evidence="16 17">
    <name type="scientific">Flaviaesturariibacter amylovorans</name>
    <dbReference type="NCBI Taxonomy" id="1084520"/>
    <lineage>
        <taxon>Bacteria</taxon>
        <taxon>Pseudomonadati</taxon>
        <taxon>Bacteroidota</taxon>
        <taxon>Chitinophagia</taxon>
        <taxon>Chitinophagales</taxon>
        <taxon>Chitinophagaceae</taxon>
        <taxon>Flaviaestuariibacter</taxon>
    </lineage>
</organism>
<evidence type="ECO:0000256" key="4">
    <source>
        <dbReference type="ARBA" id="ARBA00022386"/>
    </source>
</evidence>
<keyword evidence="11" id="KW-0804">Transcription</keyword>
<dbReference type="SUPFAM" id="SSF46785">
    <property type="entry name" value="Winged helix' DNA-binding domain"/>
    <property type="match status" value="1"/>
</dbReference>
<dbReference type="InterPro" id="IPR050536">
    <property type="entry name" value="DtxR_MntR_Metal-Reg"/>
</dbReference>
<dbReference type="Gene3D" id="1.10.10.10">
    <property type="entry name" value="Winged helix-like DNA-binding domain superfamily/Winged helix DNA-binding domain"/>
    <property type="match status" value="1"/>
</dbReference>
<evidence type="ECO:0000256" key="14">
    <source>
        <dbReference type="ARBA" id="ARBA00032593"/>
    </source>
</evidence>
<keyword evidence="5" id="KW-0963">Cytoplasm</keyword>
<evidence type="ECO:0000256" key="6">
    <source>
        <dbReference type="ARBA" id="ARBA00022491"/>
    </source>
</evidence>
<evidence type="ECO:0000313" key="17">
    <source>
        <dbReference type="Proteomes" id="UP001501725"/>
    </source>
</evidence>
<dbReference type="PROSITE" id="PS50944">
    <property type="entry name" value="HTH_DTXR"/>
    <property type="match status" value="1"/>
</dbReference>
<comment type="caution">
    <text evidence="16">The sequence shown here is derived from an EMBL/GenBank/DDBJ whole genome shotgun (WGS) entry which is preliminary data.</text>
</comment>
<dbReference type="PANTHER" id="PTHR33238:SF11">
    <property type="entry name" value="TRANSCRIPTIONAL REGULATOR MNTR"/>
    <property type="match status" value="1"/>
</dbReference>
<comment type="similarity">
    <text evidence="2">Belongs to the DtxR/MntR family.</text>
</comment>
<name>A0ABP8HIY1_9BACT</name>
<dbReference type="InterPro" id="IPR036388">
    <property type="entry name" value="WH-like_DNA-bd_sf"/>
</dbReference>
<protein>
    <recommendedName>
        <fullName evidence="4">Transcriptional regulator MntR</fullName>
    </recommendedName>
    <alternativeName>
        <fullName evidence="14">Manganese transport regulator</fullName>
    </alternativeName>
</protein>
<evidence type="ECO:0000256" key="12">
    <source>
        <dbReference type="ARBA" id="ARBA00023211"/>
    </source>
</evidence>
<evidence type="ECO:0000256" key="9">
    <source>
        <dbReference type="ARBA" id="ARBA00023125"/>
    </source>
</evidence>
<dbReference type="InterPro" id="IPR036390">
    <property type="entry name" value="WH_DNA-bd_sf"/>
</dbReference>
<evidence type="ECO:0000256" key="2">
    <source>
        <dbReference type="ARBA" id="ARBA00007871"/>
    </source>
</evidence>
<dbReference type="Pfam" id="PF04023">
    <property type="entry name" value="FeoA"/>
    <property type="match status" value="1"/>
</dbReference>
<dbReference type="Pfam" id="PF01325">
    <property type="entry name" value="Fe_dep_repress"/>
    <property type="match status" value="1"/>
</dbReference>
<dbReference type="InterPro" id="IPR007167">
    <property type="entry name" value="Fe-transptr_FeoA-like"/>
</dbReference>
<sequence>MSHFSRLYEENYLKAIYKLEQRRVGKVNNIALARYLDLNPASVLEMVRKMAEKTLVQLNPDKTIALTDEGTRLALSIIRRHRLWEVFLVEKLGYPWNAVHHLAEQLEHIDSDDLVDRLESYLGFPAVDPHGDPIPDKAGHMATPESLSLSVATEGATYIVRSFADTDDAFLDYLGRLQIRPGTRVTVVEHQEYDGSCQVEVNGTALQLSEKVAGNILVAGA</sequence>
<keyword evidence="6" id="KW-0678">Repressor</keyword>
<dbReference type="InterPro" id="IPR001367">
    <property type="entry name" value="Fe_dep_repressor"/>
</dbReference>
<accession>A0ABP8HIY1</accession>
<evidence type="ECO:0000259" key="15">
    <source>
        <dbReference type="PROSITE" id="PS50944"/>
    </source>
</evidence>
<dbReference type="EMBL" id="BAABGY010000012">
    <property type="protein sequence ID" value="GAA4340008.1"/>
    <property type="molecule type" value="Genomic_DNA"/>
</dbReference>
<dbReference type="SUPFAM" id="SSF47979">
    <property type="entry name" value="Iron-dependent repressor protein, dimerization domain"/>
    <property type="match status" value="1"/>
</dbReference>
<comment type="function">
    <text evidence="13">In the presence of manganese, represses expression of mntH and mntS. Up-regulates expression of mntP.</text>
</comment>
<reference evidence="17" key="1">
    <citation type="journal article" date="2019" name="Int. J. Syst. Evol. Microbiol.">
        <title>The Global Catalogue of Microorganisms (GCM) 10K type strain sequencing project: providing services to taxonomists for standard genome sequencing and annotation.</title>
        <authorList>
            <consortium name="The Broad Institute Genomics Platform"/>
            <consortium name="The Broad Institute Genome Sequencing Center for Infectious Disease"/>
            <person name="Wu L."/>
            <person name="Ma J."/>
        </authorList>
    </citation>
    <scope>NUCLEOTIDE SEQUENCE [LARGE SCALE GENOMIC DNA]</scope>
    <source>
        <strain evidence="17">JCM 17919</strain>
    </source>
</reference>
<dbReference type="InterPro" id="IPR008988">
    <property type="entry name" value="Transcriptional_repressor_C"/>
</dbReference>
<evidence type="ECO:0000256" key="1">
    <source>
        <dbReference type="ARBA" id="ARBA00004496"/>
    </source>
</evidence>
<dbReference type="InterPro" id="IPR022687">
    <property type="entry name" value="HTH_DTXR"/>
</dbReference>
<evidence type="ECO:0000256" key="11">
    <source>
        <dbReference type="ARBA" id="ARBA00023163"/>
    </source>
</evidence>
<feature type="domain" description="HTH dtxR-type" evidence="15">
    <location>
        <begin position="1"/>
        <end position="67"/>
    </location>
</feature>
<dbReference type="SMART" id="SM00899">
    <property type="entry name" value="FeoA"/>
    <property type="match status" value="1"/>
</dbReference>
<comment type="subunit">
    <text evidence="3">Homodimer.</text>
</comment>
<evidence type="ECO:0000256" key="10">
    <source>
        <dbReference type="ARBA" id="ARBA00023159"/>
    </source>
</evidence>
<evidence type="ECO:0000256" key="13">
    <source>
        <dbReference type="ARBA" id="ARBA00025185"/>
    </source>
</evidence>
<comment type="subcellular location">
    <subcellularLocation>
        <location evidence="1">Cytoplasm</location>
    </subcellularLocation>
</comment>
<dbReference type="InterPro" id="IPR038157">
    <property type="entry name" value="FeoA_core_dom"/>
</dbReference>
<evidence type="ECO:0000256" key="8">
    <source>
        <dbReference type="ARBA" id="ARBA00023015"/>
    </source>
</evidence>